<evidence type="ECO:0000256" key="6">
    <source>
        <dbReference type="ARBA" id="ARBA00022741"/>
    </source>
</evidence>
<keyword evidence="5" id="KW-0819">tRNA processing</keyword>
<gene>
    <name evidence="10" type="ORF">MNBD_NITROSPIRAE02-1152</name>
</gene>
<dbReference type="SMART" id="SM00977">
    <property type="entry name" value="TilS_C"/>
    <property type="match status" value="1"/>
</dbReference>
<dbReference type="InterPro" id="IPR011063">
    <property type="entry name" value="TilS/TtcA_N"/>
</dbReference>
<organism evidence="10">
    <name type="scientific">hydrothermal vent metagenome</name>
    <dbReference type="NCBI Taxonomy" id="652676"/>
    <lineage>
        <taxon>unclassified sequences</taxon>
        <taxon>metagenomes</taxon>
        <taxon>ecological metagenomes</taxon>
    </lineage>
</organism>
<dbReference type="GO" id="GO:0005524">
    <property type="term" value="F:ATP binding"/>
    <property type="evidence" value="ECO:0007669"/>
    <property type="project" value="UniProtKB-KW"/>
</dbReference>
<evidence type="ECO:0000256" key="7">
    <source>
        <dbReference type="ARBA" id="ARBA00022840"/>
    </source>
</evidence>
<keyword evidence="3" id="KW-0963">Cytoplasm</keyword>
<evidence type="ECO:0000256" key="4">
    <source>
        <dbReference type="ARBA" id="ARBA00022598"/>
    </source>
</evidence>
<dbReference type="GO" id="GO:0008033">
    <property type="term" value="P:tRNA processing"/>
    <property type="evidence" value="ECO:0007669"/>
    <property type="project" value="UniProtKB-KW"/>
</dbReference>
<dbReference type="PANTHER" id="PTHR43033:SF1">
    <property type="entry name" value="TRNA(ILE)-LYSIDINE SYNTHASE-RELATED"/>
    <property type="match status" value="1"/>
</dbReference>
<dbReference type="Gene3D" id="1.20.59.20">
    <property type="match status" value="1"/>
</dbReference>
<dbReference type="SUPFAM" id="SSF52402">
    <property type="entry name" value="Adenine nucleotide alpha hydrolases-like"/>
    <property type="match status" value="1"/>
</dbReference>
<sequence>MDILKKVKQTIKKHSMLKGGERVLVGLSGGPDSVSLLHVLNELREEWRLSLYALYVDHGLRPEKTPDEIDFCADLTERLNVPFSVKRVDVMEFSEKENLGIQEAARHLRYLAFEEHAFQIEADRIATGHNADDQAETLVMRLLRGSGPKGLSGIPPVRGMFIRPLIMVERNEIENYLDEEGIRFVIDTSNLKQDYLRNRLRHEVMPLLKKYNPNLTGTLCRTATIFREENAYMEIAVTKSLMRLISRKTRDKIELFISPLEHMEKVILRRTLIRAIEDTRGLREIGLEHIEEIISLIKTGSSGSRIYLPGGIRVIKDYSTLVITSAPPRKLGEHVLQVPGETVLKEAGLVLISSVNDDSTGTGDGKTEAAFDFDMLRLPLRVRSRQAGDFFYPAGFGKRKKLQDYFVNEKVPRDLRDTVPLLLSGEDIIWVVGYRMDDRYRIKSSSARALRITVKMAK</sequence>
<dbReference type="InterPro" id="IPR012094">
    <property type="entry name" value="tRNA_Ile_lys_synt"/>
</dbReference>
<dbReference type="Gene3D" id="3.40.50.620">
    <property type="entry name" value="HUPs"/>
    <property type="match status" value="1"/>
</dbReference>
<protein>
    <recommendedName>
        <fullName evidence="2">tRNA(Ile)-lysidine synthetase</fullName>
        <ecNumber evidence="2">6.3.4.19</ecNumber>
    </recommendedName>
</protein>
<dbReference type="SUPFAM" id="SSF56037">
    <property type="entry name" value="PheT/TilS domain"/>
    <property type="match status" value="1"/>
</dbReference>
<dbReference type="NCBIfam" id="TIGR02433">
    <property type="entry name" value="lysidine_TilS_C"/>
    <property type="match status" value="1"/>
</dbReference>
<evidence type="ECO:0000259" key="9">
    <source>
        <dbReference type="SMART" id="SM00977"/>
    </source>
</evidence>
<evidence type="ECO:0000313" key="10">
    <source>
        <dbReference type="EMBL" id="VAX27525.1"/>
    </source>
</evidence>
<comment type="catalytic activity">
    <reaction evidence="8">
        <text>cytidine(34) in tRNA(Ile2) + L-lysine + ATP = lysidine(34) in tRNA(Ile2) + AMP + diphosphate + H(+)</text>
        <dbReference type="Rhea" id="RHEA:43744"/>
        <dbReference type="Rhea" id="RHEA-COMP:10625"/>
        <dbReference type="Rhea" id="RHEA-COMP:10670"/>
        <dbReference type="ChEBI" id="CHEBI:15378"/>
        <dbReference type="ChEBI" id="CHEBI:30616"/>
        <dbReference type="ChEBI" id="CHEBI:32551"/>
        <dbReference type="ChEBI" id="CHEBI:33019"/>
        <dbReference type="ChEBI" id="CHEBI:82748"/>
        <dbReference type="ChEBI" id="CHEBI:83665"/>
        <dbReference type="ChEBI" id="CHEBI:456215"/>
        <dbReference type="EC" id="6.3.4.19"/>
    </reaction>
</comment>
<proteinExistence type="inferred from homology"/>
<dbReference type="EC" id="6.3.4.19" evidence="2"/>
<reference evidence="10" key="1">
    <citation type="submission" date="2018-06" db="EMBL/GenBank/DDBJ databases">
        <authorList>
            <person name="Zhirakovskaya E."/>
        </authorList>
    </citation>
    <scope>NUCLEOTIDE SEQUENCE</scope>
</reference>
<dbReference type="CDD" id="cd01992">
    <property type="entry name" value="TilS_N"/>
    <property type="match status" value="1"/>
</dbReference>
<dbReference type="InterPro" id="IPR012796">
    <property type="entry name" value="Lysidine-tRNA-synth_C"/>
</dbReference>
<dbReference type="GO" id="GO:0005737">
    <property type="term" value="C:cytoplasm"/>
    <property type="evidence" value="ECO:0007669"/>
    <property type="project" value="UniProtKB-SubCell"/>
</dbReference>
<dbReference type="NCBIfam" id="TIGR02432">
    <property type="entry name" value="lysidine_TilS_N"/>
    <property type="match status" value="1"/>
</dbReference>
<evidence type="ECO:0000256" key="5">
    <source>
        <dbReference type="ARBA" id="ARBA00022694"/>
    </source>
</evidence>
<dbReference type="AlphaFoldDB" id="A0A3B1D700"/>
<dbReference type="Pfam" id="PF11734">
    <property type="entry name" value="TilS_C"/>
    <property type="match status" value="1"/>
</dbReference>
<dbReference type="SUPFAM" id="SSF82829">
    <property type="entry name" value="MesJ substrate recognition domain-like"/>
    <property type="match status" value="1"/>
</dbReference>
<evidence type="ECO:0000256" key="8">
    <source>
        <dbReference type="ARBA" id="ARBA00048539"/>
    </source>
</evidence>
<keyword evidence="6" id="KW-0547">Nucleotide-binding</keyword>
<dbReference type="InterPro" id="IPR014729">
    <property type="entry name" value="Rossmann-like_a/b/a_fold"/>
</dbReference>
<dbReference type="HAMAP" id="MF_01161">
    <property type="entry name" value="tRNA_Ile_lys_synt"/>
    <property type="match status" value="1"/>
</dbReference>
<dbReference type="InterPro" id="IPR012795">
    <property type="entry name" value="tRNA_Ile_lys_synt_N"/>
</dbReference>
<dbReference type="Pfam" id="PF01171">
    <property type="entry name" value="ATP_bind_3"/>
    <property type="match status" value="1"/>
</dbReference>
<keyword evidence="7" id="KW-0067">ATP-binding</keyword>
<feature type="domain" description="Lysidine-tRNA(Ile) synthetase C-terminal" evidence="9">
    <location>
        <begin position="380"/>
        <end position="452"/>
    </location>
</feature>
<keyword evidence="4 10" id="KW-0436">Ligase</keyword>
<dbReference type="PANTHER" id="PTHR43033">
    <property type="entry name" value="TRNA(ILE)-LYSIDINE SYNTHASE-RELATED"/>
    <property type="match status" value="1"/>
</dbReference>
<evidence type="ECO:0000256" key="3">
    <source>
        <dbReference type="ARBA" id="ARBA00022490"/>
    </source>
</evidence>
<dbReference type="GO" id="GO:0032267">
    <property type="term" value="F:tRNA(Ile)-lysidine synthase activity"/>
    <property type="evidence" value="ECO:0007669"/>
    <property type="project" value="UniProtKB-EC"/>
</dbReference>
<evidence type="ECO:0000256" key="1">
    <source>
        <dbReference type="ARBA" id="ARBA00004496"/>
    </source>
</evidence>
<name>A0A3B1D700_9ZZZZ</name>
<comment type="subcellular location">
    <subcellularLocation>
        <location evidence="1">Cytoplasm</location>
    </subcellularLocation>
</comment>
<evidence type="ECO:0000256" key="2">
    <source>
        <dbReference type="ARBA" id="ARBA00013267"/>
    </source>
</evidence>
<accession>A0A3B1D700</accession>
<dbReference type="EMBL" id="UOGH01000048">
    <property type="protein sequence ID" value="VAX27525.1"/>
    <property type="molecule type" value="Genomic_DNA"/>
</dbReference>